<keyword evidence="1" id="KW-0479">Metal-binding</keyword>
<keyword evidence="1" id="KW-0186">Copper</keyword>
<dbReference type="EMBL" id="NEDP02004357">
    <property type="protein sequence ID" value="OWF45959.1"/>
    <property type="molecule type" value="Genomic_DNA"/>
</dbReference>
<dbReference type="GO" id="GO:0008131">
    <property type="term" value="F:primary methylamine oxidase activity"/>
    <property type="evidence" value="ECO:0007669"/>
    <property type="project" value="InterPro"/>
</dbReference>
<evidence type="ECO:0000259" key="2">
    <source>
        <dbReference type="Pfam" id="PF01179"/>
    </source>
</evidence>
<comment type="similarity">
    <text evidence="1">Belongs to the copper/topaquinone oxidase family.</text>
</comment>
<dbReference type="PANTHER" id="PTHR10638:SF20">
    <property type="entry name" value="AMINE OXIDASE"/>
    <property type="match status" value="1"/>
</dbReference>
<organism evidence="3 4">
    <name type="scientific">Mizuhopecten yessoensis</name>
    <name type="common">Japanese scallop</name>
    <name type="synonym">Patinopecten yessoensis</name>
    <dbReference type="NCBI Taxonomy" id="6573"/>
    <lineage>
        <taxon>Eukaryota</taxon>
        <taxon>Metazoa</taxon>
        <taxon>Spiralia</taxon>
        <taxon>Lophotrochozoa</taxon>
        <taxon>Mollusca</taxon>
        <taxon>Bivalvia</taxon>
        <taxon>Autobranchia</taxon>
        <taxon>Pteriomorphia</taxon>
        <taxon>Pectinida</taxon>
        <taxon>Pectinoidea</taxon>
        <taxon>Pectinidae</taxon>
        <taxon>Mizuhopecten</taxon>
    </lineage>
</organism>
<dbReference type="AlphaFoldDB" id="A0A210QB49"/>
<proteinExistence type="inferred from homology"/>
<dbReference type="PANTHER" id="PTHR10638">
    <property type="entry name" value="COPPER AMINE OXIDASE"/>
    <property type="match status" value="1"/>
</dbReference>
<sequence>MTRRGQAFQNEFKRGPIEVEPNGKRYSIHHNHAEYMGWKFFYRMSSVHNYMTSASDQETAYGTQVHDHINGNLHTHLVNLKVDIDIKGRTNRFETWDIAPTTRPNAYSAKENDKYHMTKYTRDVKDTELAGAYKFNFETPKYLLFYNEQEKNAYGNPKAYRIVNRGMVKQLFAEGEGNEPAASWARYQVAVTKYQESERRSSSAYAYMDSSDPVVQFQNFIDKYESIVDEVCSRYLFIFYS</sequence>
<dbReference type="InterPro" id="IPR036460">
    <property type="entry name" value="Cu_amine_oxidase_C_sf"/>
</dbReference>
<gene>
    <name evidence="3" type="ORF">KP79_PYT15398</name>
</gene>
<comment type="PTM">
    <text evidence="1">Topaquinone (TPQ) is generated by copper-dependent autoxidation of a specific tyrosyl residue.</text>
</comment>
<dbReference type="GO" id="GO:0009308">
    <property type="term" value="P:amine metabolic process"/>
    <property type="evidence" value="ECO:0007669"/>
    <property type="project" value="UniProtKB-UniRule"/>
</dbReference>
<dbReference type="GO" id="GO:0005886">
    <property type="term" value="C:plasma membrane"/>
    <property type="evidence" value="ECO:0007669"/>
    <property type="project" value="TreeGrafter"/>
</dbReference>
<evidence type="ECO:0000313" key="3">
    <source>
        <dbReference type="EMBL" id="OWF45959.1"/>
    </source>
</evidence>
<reference evidence="3 4" key="1">
    <citation type="journal article" date="2017" name="Nat. Ecol. Evol.">
        <title>Scallop genome provides insights into evolution of bilaterian karyotype and development.</title>
        <authorList>
            <person name="Wang S."/>
            <person name="Zhang J."/>
            <person name="Jiao W."/>
            <person name="Li J."/>
            <person name="Xun X."/>
            <person name="Sun Y."/>
            <person name="Guo X."/>
            <person name="Huan P."/>
            <person name="Dong B."/>
            <person name="Zhang L."/>
            <person name="Hu X."/>
            <person name="Sun X."/>
            <person name="Wang J."/>
            <person name="Zhao C."/>
            <person name="Wang Y."/>
            <person name="Wang D."/>
            <person name="Huang X."/>
            <person name="Wang R."/>
            <person name="Lv J."/>
            <person name="Li Y."/>
            <person name="Zhang Z."/>
            <person name="Liu B."/>
            <person name="Lu W."/>
            <person name="Hui Y."/>
            <person name="Liang J."/>
            <person name="Zhou Z."/>
            <person name="Hou R."/>
            <person name="Li X."/>
            <person name="Liu Y."/>
            <person name="Li H."/>
            <person name="Ning X."/>
            <person name="Lin Y."/>
            <person name="Zhao L."/>
            <person name="Xing Q."/>
            <person name="Dou J."/>
            <person name="Li Y."/>
            <person name="Mao J."/>
            <person name="Guo H."/>
            <person name="Dou H."/>
            <person name="Li T."/>
            <person name="Mu C."/>
            <person name="Jiang W."/>
            <person name="Fu Q."/>
            <person name="Fu X."/>
            <person name="Miao Y."/>
            <person name="Liu J."/>
            <person name="Yu Q."/>
            <person name="Li R."/>
            <person name="Liao H."/>
            <person name="Li X."/>
            <person name="Kong Y."/>
            <person name="Jiang Z."/>
            <person name="Chourrout D."/>
            <person name="Li R."/>
            <person name="Bao Z."/>
        </authorList>
    </citation>
    <scope>NUCLEOTIDE SEQUENCE [LARGE SCALE GENOMIC DNA]</scope>
    <source>
        <strain evidence="3 4">PY_sf001</strain>
    </source>
</reference>
<evidence type="ECO:0000256" key="1">
    <source>
        <dbReference type="RuleBase" id="RU000672"/>
    </source>
</evidence>
<dbReference type="Gene3D" id="2.70.98.20">
    <property type="entry name" value="Copper amine oxidase, catalytic domain"/>
    <property type="match status" value="2"/>
</dbReference>
<dbReference type="InterPro" id="IPR000269">
    <property type="entry name" value="Cu_amine_oxidase"/>
</dbReference>
<dbReference type="Pfam" id="PF01179">
    <property type="entry name" value="Cu_amine_oxid"/>
    <property type="match status" value="1"/>
</dbReference>
<comment type="cofactor">
    <cofactor evidence="1">
        <name>Cu cation</name>
        <dbReference type="ChEBI" id="CHEBI:23378"/>
    </cofactor>
    <text evidence="1">Contains 1 topaquinone per subunit.</text>
</comment>
<accession>A0A210QB49</accession>
<dbReference type="InterPro" id="IPR015798">
    <property type="entry name" value="Cu_amine_oxidase_C"/>
</dbReference>
<keyword evidence="1" id="KW-0560">Oxidoreductase</keyword>
<dbReference type="GO" id="GO:0048038">
    <property type="term" value="F:quinone binding"/>
    <property type="evidence" value="ECO:0007669"/>
    <property type="project" value="InterPro"/>
</dbReference>
<dbReference type="OrthoDB" id="5379943at2759"/>
<dbReference type="SUPFAM" id="SSF49998">
    <property type="entry name" value="Amine oxidase catalytic domain"/>
    <property type="match status" value="1"/>
</dbReference>
<keyword evidence="4" id="KW-1185">Reference proteome</keyword>
<name>A0A210QB49_MIZYE</name>
<dbReference type="Proteomes" id="UP000242188">
    <property type="component" value="Unassembled WGS sequence"/>
</dbReference>
<protein>
    <recommendedName>
        <fullName evidence="1">Amine oxidase</fullName>
        <ecNumber evidence="1">1.4.3.-</ecNumber>
    </recommendedName>
</protein>
<dbReference type="EC" id="1.4.3.-" evidence="1"/>
<evidence type="ECO:0000313" key="4">
    <source>
        <dbReference type="Proteomes" id="UP000242188"/>
    </source>
</evidence>
<dbReference type="GO" id="GO:0005507">
    <property type="term" value="F:copper ion binding"/>
    <property type="evidence" value="ECO:0007669"/>
    <property type="project" value="InterPro"/>
</dbReference>
<comment type="caution">
    <text evidence="3">The sequence shown here is derived from an EMBL/GenBank/DDBJ whole genome shotgun (WGS) entry which is preliminary data.</text>
</comment>
<feature type="domain" description="Copper amine oxidase catalytic" evidence="2">
    <location>
        <begin position="51"/>
        <end position="230"/>
    </location>
</feature>
<keyword evidence="1" id="KW-0801">TPQ</keyword>